<feature type="transmembrane region" description="Helical" evidence="6">
    <location>
        <begin position="303"/>
        <end position="321"/>
    </location>
</feature>
<evidence type="ECO:0000259" key="7">
    <source>
        <dbReference type="PROSITE" id="PS50850"/>
    </source>
</evidence>
<evidence type="ECO:0000256" key="1">
    <source>
        <dbReference type="ARBA" id="ARBA00004651"/>
    </source>
</evidence>
<dbReference type="PROSITE" id="PS50850">
    <property type="entry name" value="MFS"/>
    <property type="match status" value="1"/>
</dbReference>
<dbReference type="OrthoDB" id="204820at2157"/>
<dbReference type="SUPFAM" id="SSF103473">
    <property type="entry name" value="MFS general substrate transporter"/>
    <property type="match status" value="1"/>
</dbReference>
<dbReference type="AlphaFoldDB" id="A0A1H1I3Y5"/>
<evidence type="ECO:0000313" key="8">
    <source>
        <dbReference type="EMBL" id="SDR32352.1"/>
    </source>
</evidence>
<sequence length="412" mass="43006">MSHVAGHVRRFRRLGAELWSDGRGPILVAVASGWFLSLGVRMIYPAVLPQLREAYGFDLTLAGVLITALWIAYALGQLPGGVLDDRFGSRNVLVVSTGVSAIALTLVVTAGSVGVLFGATVLFGFATALYGVTRFTLLSTIYPDRGGTAIGLTMGAGDFGNAVLPPIAGALAAALAWELGFGFTIPLFLVATVGLYLALPAGSRDESSADSDDTNADDTDFTDTARRIARALRHRPVMLVAAIQTLGYCTWQAFTAFYPTYLVEMKGLEPTTATVLFGGFFALGIVVKPVTGSIYDAYGARRSLPFVLGSITVATLVLPFVESLAGLVAVTAVASSVLGYSTISLTYLTASFPDDVRGTGLGSVRTGYMLIGAGSPTVVGVLANADYFDEAFFLLSAVAAVAVVLSLLVPEE</sequence>
<accession>A0A1H1I3Y5</accession>
<dbReference type="GO" id="GO:0005886">
    <property type="term" value="C:plasma membrane"/>
    <property type="evidence" value="ECO:0007669"/>
    <property type="project" value="UniProtKB-SubCell"/>
</dbReference>
<keyword evidence="4 6" id="KW-1133">Transmembrane helix</keyword>
<dbReference type="EMBL" id="FNLC01000003">
    <property type="protein sequence ID" value="SDR32352.1"/>
    <property type="molecule type" value="Genomic_DNA"/>
</dbReference>
<feature type="transmembrane region" description="Helical" evidence="6">
    <location>
        <begin position="115"/>
        <end position="133"/>
    </location>
</feature>
<dbReference type="InterPro" id="IPR011701">
    <property type="entry name" value="MFS"/>
</dbReference>
<evidence type="ECO:0000256" key="4">
    <source>
        <dbReference type="ARBA" id="ARBA00022989"/>
    </source>
</evidence>
<comment type="subcellular location">
    <subcellularLocation>
        <location evidence="1">Cell membrane</location>
        <topology evidence="1">Multi-pass membrane protein</topology>
    </subcellularLocation>
</comment>
<feature type="transmembrane region" description="Helical" evidence="6">
    <location>
        <begin position="391"/>
        <end position="409"/>
    </location>
</feature>
<dbReference type="GO" id="GO:0022857">
    <property type="term" value="F:transmembrane transporter activity"/>
    <property type="evidence" value="ECO:0007669"/>
    <property type="project" value="InterPro"/>
</dbReference>
<feature type="transmembrane region" description="Helical" evidence="6">
    <location>
        <begin position="237"/>
        <end position="261"/>
    </location>
</feature>
<dbReference type="Pfam" id="PF07690">
    <property type="entry name" value="MFS_1"/>
    <property type="match status" value="1"/>
</dbReference>
<dbReference type="Proteomes" id="UP000198848">
    <property type="component" value="Unassembled WGS sequence"/>
</dbReference>
<gene>
    <name evidence="8" type="ORF">SAMN04489842_3299</name>
</gene>
<protein>
    <submittedName>
        <fullName evidence="8">Sugar phosphate permease</fullName>
    </submittedName>
</protein>
<evidence type="ECO:0000256" key="3">
    <source>
        <dbReference type="ARBA" id="ARBA00022692"/>
    </source>
</evidence>
<dbReference type="Gene3D" id="1.20.1250.20">
    <property type="entry name" value="MFS general substrate transporter like domains"/>
    <property type="match status" value="2"/>
</dbReference>
<keyword evidence="3 6" id="KW-0812">Transmembrane</keyword>
<dbReference type="InterPro" id="IPR036259">
    <property type="entry name" value="MFS_trans_sf"/>
</dbReference>
<feature type="transmembrane region" description="Helical" evidence="6">
    <location>
        <begin position="179"/>
        <end position="199"/>
    </location>
</feature>
<keyword evidence="5 6" id="KW-0472">Membrane</keyword>
<feature type="transmembrane region" description="Helical" evidence="6">
    <location>
        <begin position="87"/>
        <end position="108"/>
    </location>
</feature>
<dbReference type="InterPro" id="IPR050189">
    <property type="entry name" value="MFS_Efflux_Transporters"/>
</dbReference>
<organism evidence="8 9">
    <name type="scientific">Natronobacterium texcoconense</name>
    <dbReference type="NCBI Taxonomy" id="1095778"/>
    <lineage>
        <taxon>Archaea</taxon>
        <taxon>Methanobacteriati</taxon>
        <taxon>Methanobacteriota</taxon>
        <taxon>Stenosarchaea group</taxon>
        <taxon>Halobacteria</taxon>
        <taxon>Halobacteriales</taxon>
        <taxon>Natrialbaceae</taxon>
        <taxon>Natronobacterium</taxon>
    </lineage>
</organism>
<feature type="domain" description="Major facilitator superfamily (MFS) profile" evidence="7">
    <location>
        <begin position="26"/>
        <end position="412"/>
    </location>
</feature>
<feature type="transmembrane region" description="Helical" evidence="6">
    <location>
        <begin position="327"/>
        <end position="348"/>
    </location>
</feature>
<feature type="transmembrane region" description="Helical" evidence="6">
    <location>
        <begin position="56"/>
        <end position="75"/>
    </location>
</feature>
<evidence type="ECO:0000256" key="6">
    <source>
        <dbReference type="SAM" id="Phobius"/>
    </source>
</evidence>
<dbReference type="STRING" id="1095778.SAMN04489842_3299"/>
<feature type="transmembrane region" description="Helical" evidence="6">
    <location>
        <begin position="368"/>
        <end position="385"/>
    </location>
</feature>
<dbReference type="RefSeq" id="WP_090384073.1">
    <property type="nucleotide sequence ID" value="NZ_FNLC01000003.1"/>
</dbReference>
<keyword evidence="9" id="KW-1185">Reference proteome</keyword>
<evidence type="ECO:0000256" key="5">
    <source>
        <dbReference type="ARBA" id="ARBA00023136"/>
    </source>
</evidence>
<evidence type="ECO:0000256" key="2">
    <source>
        <dbReference type="ARBA" id="ARBA00022475"/>
    </source>
</evidence>
<reference evidence="9" key="1">
    <citation type="submission" date="2016-10" db="EMBL/GenBank/DDBJ databases">
        <authorList>
            <person name="Varghese N."/>
            <person name="Submissions S."/>
        </authorList>
    </citation>
    <scope>NUCLEOTIDE SEQUENCE [LARGE SCALE GENOMIC DNA]</scope>
    <source>
        <strain evidence="9">DSM 24767</strain>
    </source>
</reference>
<feature type="transmembrane region" description="Helical" evidence="6">
    <location>
        <begin position="26"/>
        <end position="44"/>
    </location>
</feature>
<name>A0A1H1I3Y5_NATTX</name>
<evidence type="ECO:0000313" key="9">
    <source>
        <dbReference type="Proteomes" id="UP000198848"/>
    </source>
</evidence>
<keyword evidence="2" id="KW-1003">Cell membrane</keyword>
<dbReference type="PANTHER" id="PTHR43124">
    <property type="entry name" value="PURINE EFFLUX PUMP PBUE"/>
    <property type="match status" value="1"/>
</dbReference>
<proteinExistence type="predicted"/>
<dbReference type="InterPro" id="IPR020846">
    <property type="entry name" value="MFS_dom"/>
</dbReference>
<feature type="transmembrane region" description="Helical" evidence="6">
    <location>
        <begin position="273"/>
        <end position="291"/>
    </location>
</feature>
<dbReference type="PANTHER" id="PTHR43124:SF3">
    <property type="entry name" value="CHLORAMPHENICOL EFFLUX PUMP RV0191"/>
    <property type="match status" value="1"/>
</dbReference>